<dbReference type="AlphaFoldDB" id="A0ABD0MRT2"/>
<proteinExistence type="predicted"/>
<dbReference type="Proteomes" id="UP001529510">
    <property type="component" value="Unassembled WGS sequence"/>
</dbReference>
<feature type="non-terminal residue" evidence="1">
    <location>
        <position position="1"/>
    </location>
</feature>
<sequence length="53" mass="6233">RYDVCLPRKVCPTCFAEMDSGVKDLLNYRYWPSTTSCQTLYCFDIFEAFAHVK</sequence>
<dbReference type="EMBL" id="JAMKFB020000231">
    <property type="protein sequence ID" value="KAL0151710.1"/>
    <property type="molecule type" value="Genomic_DNA"/>
</dbReference>
<reference evidence="1 2" key="1">
    <citation type="submission" date="2024-05" db="EMBL/GenBank/DDBJ databases">
        <title>Genome sequencing and assembly of Indian major carp, Cirrhinus mrigala (Hamilton, 1822).</title>
        <authorList>
            <person name="Mohindra V."/>
            <person name="Chowdhury L.M."/>
            <person name="Lal K."/>
            <person name="Jena J.K."/>
        </authorList>
    </citation>
    <scope>NUCLEOTIDE SEQUENCE [LARGE SCALE GENOMIC DNA]</scope>
    <source>
        <strain evidence="1">CM1030</strain>
        <tissue evidence="1">Blood</tissue>
    </source>
</reference>
<organism evidence="1 2">
    <name type="scientific">Cirrhinus mrigala</name>
    <name type="common">Mrigala</name>
    <dbReference type="NCBI Taxonomy" id="683832"/>
    <lineage>
        <taxon>Eukaryota</taxon>
        <taxon>Metazoa</taxon>
        <taxon>Chordata</taxon>
        <taxon>Craniata</taxon>
        <taxon>Vertebrata</taxon>
        <taxon>Euteleostomi</taxon>
        <taxon>Actinopterygii</taxon>
        <taxon>Neopterygii</taxon>
        <taxon>Teleostei</taxon>
        <taxon>Ostariophysi</taxon>
        <taxon>Cypriniformes</taxon>
        <taxon>Cyprinidae</taxon>
        <taxon>Labeoninae</taxon>
        <taxon>Labeonini</taxon>
        <taxon>Cirrhinus</taxon>
    </lineage>
</organism>
<keyword evidence="2" id="KW-1185">Reference proteome</keyword>
<comment type="caution">
    <text evidence="1">The sequence shown here is derived from an EMBL/GenBank/DDBJ whole genome shotgun (WGS) entry which is preliminary data.</text>
</comment>
<evidence type="ECO:0000313" key="2">
    <source>
        <dbReference type="Proteomes" id="UP001529510"/>
    </source>
</evidence>
<feature type="non-terminal residue" evidence="1">
    <location>
        <position position="53"/>
    </location>
</feature>
<gene>
    <name evidence="1" type="ORF">M9458_053009</name>
</gene>
<evidence type="ECO:0000313" key="1">
    <source>
        <dbReference type="EMBL" id="KAL0151710.1"/>
    </source>
</evidence>
<accession>A0ABD0MRT2</accession>
<name>A0ABD0MRT2_CIRMR</name>
<protein>
    <submittedName>
        <fullName evidence="1">Uncharacterized protein</fullName>
    </submittedName>
</protein>